<organism evidence="10 11">
    <name type="scientific">Pilimelia terevasa</name>
    <dbReference type="NCBI Taxonomy" id="53372"/>
    <lineage>
        <taxon>Bacteria</taxon>
        <taxon>Bacillati</taxon>
        <taxon>Actinomycetota</taxon>
        <taxon>Actinomycetes</taxon>
        <taxon>Micromonosporales</taxon>
        <taxon>Micromonosporaceae</taxon>
        <taxon>Pilimelia</taxon>
    </lineage>
</organism>
<keyword evidence="2" id="KW-0645">Protease</keyword>
<feature type="region of interest" description="Disordered" evidence="7">
    <location>
        <begin position="708"/>
        <end position="736"/>
    </location>
</feature>
<sequence length="944" mass="96773">MSGPPDSPVPATALRPASLIWLYGLIVALVASVGAAAGSIFFDSHWPLALSYGRAVTACERALGIAVGGGSAGPVDLGFLRCVADTQRGRAWVMTAGAAAVLLGFAAVVAVVPRWDRWRVRRYAGRLLAPAAYDRFAALCAARGLTGRRGPVLVVAPPPVRQPFTTGTVRGRPVVVLPLAVALDRSRRFDAVVHHELAHVAARDVAWVAVARGLAWVLVPALLAANAPTLWTPGADLLILGESTGRAAVLALLAACLAAALLRMRERHADRVAAAWAGAAPLVAALGADRTSPVGRWGRLTSVLARHPRPAQRVASLRRAEATSDGTAGQAGAVGLVAGLSMVLGHQLAQQFDATGEMWVAPGVVGGVLLGLGLTPGFARHARSARRGGAAARWWRPVLAAAAGAAGGRLLAPTAVVGLPVPPSSDYGLVATVVGAVAVAAAAATCVVVARLVAARGTRSGPRWRAAMYAAAAAVAVALLWPVPPVVVSLNGGSSLRGWWVYALPAAPWPYLAAALPVAAVLAVRVRAFRWQAAVWTPAAVTAVGAAAALLYLWTHPPRTLDGTLRSLQVVQSVALTVGGVIVAAGLRRRSAATSPSAVLGGALAVLGTGLAALAYWAAAGFAVGPVTVRTFVGAPLVWFGYLAAAVTALAVLAEDATPRRTAQPGAGPAPVGAVRAWLRAPAAPIGAAALACAAVTVLGVPGGYTAPVTAPTVRSGPPTRPDPTALASPTPATAGRPLGPAEVAQVAALTADVLPRYWQPHATRTRPGPPSRATPALPEPPSRAGRCAAFAEDRALHAWDPSQRATATASYETRPATMNVSRSLLFVTVSTYAHPVAPSLFTAAEADRAACPSYELSGIRFTPRPAAAPTLGDQAWRADVATLINGPRPISGTMTHLMVRRGHHLVKITFTAIMEPVDETLLHQATARVVAALPAARPIRSQR</sequence>
<evidence type="ECO:0000256" key="6">
    <source>
        <dbReference type="ARBA" id="ARBA00023049"/>
    </source>
</evidence>
<feature type="compositionally biased region" description="Pro residues" evidence="7">
    <location>
        <begin position="768"/>
        <end position="782"/>
    </location>
</feature>
<dbReference type="Gene3D" id="3.30.2010.10">
    <property type="entry name" value="Metalloproteases ('zincins'), catalytic domain"/>
    <property type="match status" value="1"/>
</dbReference>
<reference evidence="10" key="1">
    <citation type="journal article" date="2014" name="Int. J. Syst. Evol. Microbiol.">
        <title>Complete genome sequence of Corynebacterium casei LMG S-19264T (=DSM 44701T), isolated from a smear-ripened cheese.</title>
        <authorList>
            <consortium name="US DOE Joint Genome Institute (JGI-PGF)"/>
            <person name="Walter F."/>
            <person name="Albersmeier A."/>
            <person name="Kalinowski J."/>
            <person name="Ruckert C."/>
        </authorList>
    </citation>
    <scope>NUCLEOTIDE SEQUENCE</scope>
    <source>
        <strain evidence="10">JCM 3091</strain>
    </source>
</reference>
<feature type="transmembrane region" description="Helical" evidence="8">
    <location>
        <begin position="599"/>
        <end position="619"/>
    </location>
</feature>
<evidence type="ECO:0000256" key="5">
    <source>
        <dbReference type="ARBA" id="ARBA00022833"/>
    </source>
</evidence>
<feature type="region of interest" description="Disordered" evidence="7">
    <location>
        <begin position="761"/>
        <end position="785"/>
    </location>
</feature>
<feature type="domain" description="Peptidase M48" evidence="9">
    <location>
        <begin position="153"/>
        <end position="319"/>
    </location>
</feature>
<keyword evidence="6" id="KW-0482">Metalloprotease</keyword>
<feature type="transmembrane region" description="Helical" evidence="8">
    <location>
        <begin position="631"/>
        <end position="654"/>
    </location>
</feature>
<feature type="transmembrane region" description="Helical" evidence="8">
    <location>
        <begin position="466"/>
        <end position="487"/>
    </location>
</feature>
<keyword evidence="5" id="KW-0862">Zinc</keyword>
<keyword evidence="8" id="KW-0812">Transmembrane</keyword>
<keyword evidence="11" id="KW-1185">Reference proteome</keyword>
<feature type="transmembrane region" description="Helical" evidence="8">
    <location>
        <begin position="92"/>
        <end position="112"/>
    </location>
</feature>
<feature type="transmembrane region" description="Helical" evidence="8">
    <location>
        <begin position="205"/>
        <end position="225"/>
    </location>
</feature>
<dbReference type="GO" id="GO:0006508">
    <property type="term" value="P:proteolysis"/>
    <property type="evidence" value="ECO:0007669"/>
    <property type="project" value="UniProtKB-KW"/>
</dbReference>
<dbReference type="Pfam" id="PF01435">
    <property type="entry name" value="Peptidase_M48"/>
    <property type="match status" value="1"/>
</dbReference>
<evidence type="ECO:0000256" key="8">
    <source>
        <dbReference type="SAM" id="Phobius"/>
    </source>
</evidence>
<evidence type="ECO:0000256" key="7">
    <source>
        <dbReference type="SAM" id="MobiDB-lite"/>
    </source>
</evidence>
<feature type="compositionally biased region" description="Low complexity" evidence="7">
    <location>
        <begin position="723"/>
        <end position="735"/>
    </location>
</feature>
<name>A0A8J3FFX4_9ACTN</name>
<keyword evidence="8" id="KW-1133">Transmembrane helix</keyword>
<evidence type="ECO:0000256" key="3">
    <source>
        <dbReference type="ARBA" id="ARBA00022723"/>
    </source>
</evidence>
<feature type="transmembrane region" description="Helical" evidence="8">
    <location>
        <begin position="245"/>
        <end position="262"/>
    </location>
</feature>
<keyword evidence="3" id="KW-0479">Metal-binding</keyword>
<feature type="transmembrane region" description="Helical" evidence="8">
    <location>
        <begin position="567"/>
        <end position="587"/>
    </location>
</feature>
<feature type="transmembrane region" description="Helical" evidence="8">
    <location>
        <begin position="358"/>
        <end position="378"/>
    </location>
</feature>
<dbReference type="GO" id="GO:0046872">
    <property type="term" value="F:metal ion binding"/>
    <property type="evidence" value="ECO:0007669"/>
    <property type="project" value="UniProtKB-KW"/>
</dbReference>
<evidence type="ECO:0000256" key="1">
    <source>
        <dbReference type="ARBA" id="ARBA00001947"/>
    </source>
</evidence>
<feature type="transmembrane region" description="Helical" evidence="8">
    <location>
        <begin position="398"/>
        <end position="421"/>
    </location>
</feature>
<feature type="transmembrane region" description="Helical" evidence="8">
    <location>
        <begin position="62"/>
        <end position="80"/>
    </location>
</feature>
<dbReference type="Proteomes" id="UP000662200">
    <property type="component" value="Unassembled WGS sequence"/>
</dbReference>
<dbReference type="RefSeq" id="WP_189113350.1">
    <property type="nucleotide sequence ID" value="NZ_BMQC01000003.1"/>
</dbReference>
<comment type="caution">
    <text evidence="10">The sequence shown here is derived from an EMBL/GenBank/DDBJ whole genome shotgun (WGS) entry which is preliminary data.</text>
</comment>
<gene>
    <name evidence="10" type="ORF">GCM10010124_13960</name>
</gene>
<evidence type="ECO:0000256" key="4">
    <source>
        <dbReference type="ARBA" id="ARBA00022801"/>
    </source>
</evidence>
<protein>
    <recommendedName>
        <fullName evidence="9">Peptidase M48 domain-containing protein</fullName>
    </recommendedName>
</protein>
<dbReference type="InterPro" id="IPR001915">
    <property type="entry name" value="Peptidase_M48"/>
</dbReference>
<proteinExistence type="predicted"/>
<dbReference type="AlphaFoldDB" id="A0A8J3FFX4"/>
<keyword evidence="8" id="KW-0472">Membrane</keyword>
<feature type="transmembrane region" description="Helical" evidence="8">
    <location>
        <begin position="535"/>
        <end position="555"/>
    </location>
</feature>
<feature type="transmembrane region" description="Helical" evidence="8">
    <location>
        <begin position="327"/>
        <end position="346"/>
    </location>
</feature>
<comment type="cofactor">
    <cofactor evidence="1">
        <name>Zn(2+)</name>
        <dbReference type="ChEBI" id="CHEBI:29105"/>
    </cofactor>
</comment>
<accession>A0A8J3FFX4</accession>
<feature type="transmembrane region" description="Helical" evidence="8">
    <location>
        <begin position="499"/>
        <end position="523"/>
    </location>
</feature>
<keyword evidence="4" id="KW-0378">Hydrolase</keyword>
<evidence type="ECO:0000256" key="2">
    <source>
        <dbReference type="ARBA" id="ARBA00022670"/>
    </source>
</evidence>
<dbReference type="GO" id="GO:0004222">
    <property type="term" value="F:metalloendopeptidase activity"/>
    <property type="evidence" value="ECO:0007669"/>
    <property type="project" value="InterPro"/>
</dbReference>
<evidence type="ECO:0000259" key="9">
    <source>
        <dbReference type="Pfam" id="PF01435"/>
    </source>
</evidence>
<feature type="transmembrane region" description="Helical" evidence="8">
    <location>
        <begin position="427"/>
        <end position="454"/>
    </location>
</feature>
<feature type="transmembrane region" description="Helical" evidence="8">
    <location>
        <begin position="20"/>
        <end position="42"/>
    </location>
</feature>
<reference evidence="10" key="2">
    <citation type="submission" date="2020-09" db="EMBL/GenBank/DDBJ databases">
        <authorList>
            <person name="Sun Q."/>
            <person name="Ohkuma M."/>
        </authorList>
    </citation>
    <scope>NUCLEOTIDE SEQUENCE</scope>
    <source>
        <strain evidence="10">JCM 3091</strain>
    </source>
</reference>
<evidence type="ECO:0000313" key="10">
    <source>
        <dbReference type="EMBL" id="GGK22643.1"/>
    </source>
</evidence>
<dbReference type="EMBL" id="BMQC01000003">
    <property type="protein sequence ID" value="GGK22643.1"/>
    <property type="molecule type" value="Genomic_DNA"/>
</dbReference>
<evidence type="ECO:0000313" key="11">
    <source>
        <dbReference type="Proteomes" id="UP000662200"/>
    </source>
</evidence>